<sequence>MSDQIRQLENAQKLNAVINALRFSWAELHGEDIEALMHMATEYTESIKSWLTNKAEGENHEHDQQ</sequence>
<proteinExistence type="predicted"/>
<evidence type="ECO:0000313" key="1">
    <source>
        <dbReference type="EMBL" id="EBR8436502.1"/>
    </source>
</evidence>
<comment type="caution">
    <text evidence="1">The sequence shown here is derived from an EMBL/GenBank/DDBJ whole genome shotgun (WGS) entry which is preliminary data.</text>
</comment>
<dbReference type="AlphaFoldDB" id="A0A5U8JF57"/>
<name>A0A5U8JF57_SALET</name>
<organism evidence="1">
    <name type="scientific">Salmonella enterica subsp. enterica serovar Panama</name>
    <dbReference type="NCBI Taxonomy" id="29472"/>
    <lineage>
        <taxon>Bacteria</taxon>
        <taxon>Pseudomonadati</taxon>
        <taxon>Pseudomonadota</taxon>
        <taxon>Gammaproteobacteria</taxon>
        <taxon>Enterobacterales</taxon>
        <taxon>Enterobacteriaceae</taxon>
        <taxon>Salmonella</taxon>
    </lineage>
</organism>
<accession>A0A5U8JF57</accession>
<gene>
    <name evidence="1" type="ORF">DOI44_26670</name>
</gene>
<reference evidence="1" key="1">
    <citation type="submission" date="2018-06" db="EMBL/GenBank/DDBJ databases">
        <authorList>
            <person name="Ashton P.M."/>
            <person name="Dallman T."/>
            <person name="Nair S."/>
            <person name="De Pinna E."/>
            <person name="Peters T."/>
            <person name="Grant K."/>
        </authorList>
    </citation>
    <scope>NUCLEOTIDE SEQUENCE [LARGE SCALE GENOMIC DNA]</scope>
    <source>
        <strain evidence="1">449454</strain>
    </source>
</reference>
<protein>
    <submittedName>
        <fullName evidence="1">Uncharacterized protein</fullName>
    </submittedName>
</protein>
<dbReference type="EMBL" id="AAGTPA010000059">
    <property type="protein sequence ID" value="EBR8436502.1"/>
    <property type="molecule type" value="Genomic_DNA"/>
</dbReference>
<dbReference type="Proteomes" id="UP000839597">
    <property type="component" value="Unassembled WGS sequence"/>
</dbReference>